<dbReference type="Pfam" id="PF13649">
    <property type="entry name" value="Methyltransf_25"/>
    <property type="match status" value="1"/>
</dbReference>
<evidence type="ECO:0000259" key="1">
    <source>
        <dbReference type="Pfam" id="PF13649"/>
    </source>
</evidence>
<dbReference type="AlphaFoldDB" id="A0A2G8JEK9"/>
<dbReference type="SUPFAM" id="SSF53335">
    <property type="entry name" value="S-adenosyl-L-methionine-dependent methyltransferases"/>
    <property type="match status" value="1"/>
</dbReference>
<dbReference type="InterPro" id="IPR029063">
    <property type="entry name" value="SAM-dependent_MTases_sf"/>
</dbReference>
<dbReference type="STRING" id="307972.A0A2G8JEK9"/>
<name>A0A2G8JEK9_STIJA</name>
<dbReference type="OrthoDB" id="3647at2759"/>
<evidence type="ECO:0000313" key="3">
    <source>
        <dbReference type="Proteomes" id="UP000230750"/>
    </source>
</evidence>
<protein>
    <submittedName>
        <fullName evidence="2">Putative Williams-Beuren syndrome chromosomal region 27 protein-like</fullName>
    </submittedName>
</protein>
<dbReference type="EMBL" id="MRZV01002254">
    <property type="protein sequence ID" value="PIK34188.1"/>
    <property type="molecule type" value="Genomic_DNA"/>
</dbReference>
<dbReference type="InterPro" id="IPR041698">
    <property type="entry name" value="Methyltransf_25"/>
</dbReference>
<organism evidence="2 3">
    <name type="scientific">Stichopus japonicus</name>
    <name type="common">Sea cucumber</name>
    <dbReference type="NCBI Taxonomy" id="307972"/>
    <lineage>
        <taxon>Eukaryota</taxon>
        <taxon>Metazoa</taxon>
        <taxon>Echinodermata</taxon>
        <taxon>Eleutherozoa</taxon>
        <taxon>Echinozoa</taxon>
        <taxon>Holothuroidea</taxon>
        <taxon>Aspidochirotacea</taxon>
        <taxon>Aspidochirotida</taxon>
        <taxon>Stichopodidae</taxon>
        <taxon>Apostichopus</taxon>
    </lineage>
</organism>
<dbReference type="CDD" id="cd02440">
    <property type="entry name" value="AdoMet_MTases"/>
    <property type="match status" value="1"/>
</dbReference>
<evidence type="ECO:0000313" key="2">
    <source>
        <dbReference type="EMBL" id="PIK34188.1"/>
    </source>
</evidence>
<reference evidence="2 3" key="1">
    <citation type="journal article" date="2017" name="PLoS Biol.">
        <title>The sea cucumber genome provides insights into morphological evolution and visceral regeneration.</title>
        <authorList>
            <person name="Zhang X."/>
            <person name="Sun L."/>
            <person name="Yuan J."/>
            <person name="Sun Y."/>
            <person name="Gao Y."/>
            <person name="Zhang L."/>
            <person name="Li S."/>
            <person name="Dai H."/>
            <person name="Hamel J.F."/>
            <person name="Liu C."/>
            <person name="Yu Y."/>
            <person name="Liu S."/>
            <person name="Lin W."/>
            <person name="Guo K."/>
            <person name="Jin S."/>
            <person name="Xu P."/>
            <person name="Storey K.B."/>
            <person name="Huan P."/>
            <person name="Zhang T."/>
            <person name="Zhou Y."/>
            <person name="Zhang J."/>
            <person name="Lin C."/>
            <person name="Li X."/>
            <person name="Xing L."/>
            <person name="Huo D."/>
            <person name="Sun M."/>
            <person name="Wang L."/>
            <person name="Mercier A."/>
            <person name="Li F."/>
            <person name="Yang H."/>
            <person name="Xiang J."/>
        </authorList>
    </citation>
    <scope>NUCLEOTIDE SEQUENCE [LARGE SCALE GENOMIC DNA]</scope>
    <source>
        <strain evidence="2">Shaxun</strain>
        <tissue evidence="2">Muscle</tissue>
    </source>
</reference>
<keyword evidence="3" id="KW-1185">Reference proteome</keyword>
<dbReference type="Proteomes" id="UP000230750">
    <property type="component" value="Unassembled WGS sequence"/>
</dbReference>
<feature type="domain" description="Methyltransferase" evidence="1">
    <location>
        <begin position="50"/>
        <end position="93"/>
    </location>
</feature>
<gene>
    <name evidence="2" type="ORF">BSL78_28987</name>
</gene>
<sequence length="160" mass="17351">MAKESVDEVIQWYDDCATLYDQNFNSAGFQFHLTTVEATLEFVKDKDAAILDLGAGTGTIGDLLKKEGYSNMDALDASQGMLDIASKKNLYKNTFRSLIGTSESIENLAEAHNPEVLCALYLTLVIGNLLHLHTKVCTIQTISPGAPQCTTATCPLGDFP</sequence>
<dbReference type="Gene3D" id="3.40.50.150">
    <property type="entry name" value="Vaccinia Virus protein VP39"/>
    <property type="match status" value="1"/>
</dbReference>
<accession>A0A2G8JEK9</accession>
<proteinExistence type="predicted"/>
<comment type="caution">
    <text evidence="2">The sequence shown here is derived from an EMBL/GenBank/DDBJ whole genome shotgun (WGS) entry which is preliminary data.</text>
</comment>